<sequence>MQHGWAVIAVALVYFGLLFALAAYADRVRPAWMSGWGRPYIYSFSIAVYCTSWTFFGSVGLATTSGLDFIGIYIGPIIAFTVASPILLKVTRLARAQNITSVADFMAARYGKNQTLAVIVSVAALVGAVPYIALQLKAISTSVITVLTVYGASSAPAYDAGAIALWVALILAVFSSLFGTRHVNATEHQSGLMLAIAAESFIKLIAFFAVGIFVTWVMFDGIGDLVRRAEEANLVARFDDSPHMATLITFSVLSFFCAFLLPRQFHVTIVENMGEKEIRHAAWLVPLYMIAINIFVVPMALAGMLMFGDGPVTPDMYVLNLPMMVDSHLFALAAFVGGLSAATAMVIVESVALAIMMSNNIALPLLLRSHERGLGDMPRFLLLVRRASIFLILIFAYVYYRNTSEVGLAQIGLLSFAAIAQFAPAFFGGLFWRRASGTGAIVGTLTGLVVWAYTLLLPSIAHDGMVASQILEGGLFGIDFLMPLELFGLKADPLVHGVFWSLVLNTIAYILGSLVTSHSPMERLQANIFVGDNLESMASSFRGWHSPVRVGELQSAVARYIGEERTQAAFEQFATARNARPALYDEADIHLVRYAEHLLASVIGTSSSRLVLSLLLRRGAMSRKAAMRLLDEASVAVQHSRDVLQTALDHARHGVAVFDSSLRLVCWNREYVNLFGHADDFLRVGKPLEEILRSNAERGLYGPGRIDDIVAERMQNTAHHRTFRSTLQNSGKVVEIRIDNMPDGGLVATFTDVTETVTTEKALEARVNERTRELTHLNQELARAKAEADSANYSKTRFLAAASHDILQPLNAARLYVSSLVERSDGSASRDLVANVDASLQSVEEIFSVLLDISRLDAGALTPDISIFKLGDVMRQLEVEFAPLAREKGLSLKIIHTQGWVRSDRRMLRRLLQNLVSNAIKYTQAGTVLMGVRRMGGRLRVEVWDTGLGIPASSQRVIFKEFQRLEPGARVARGLGLGLSIVERVARILDHPLTLKSTPGKGSTFSVVVPAAPAQRAVPTETAGLSPFAPSMLARTHILCIDNEPAILDGMTQLLGGWGCKVTAAASLADALVSLDSDGSPDIIIADYHLDGGDGLSTIRELRMRIGGEIPGIVVTADRGRAVRDGARAQDLEILHKPVRPAALRALLAQMRVARPAAE</sequence>
<dbReference type="FunFam" id="3.30.565.10:FF:000049">
    <property type="entry name" value="Two-component sensor histidine kinase"/>
    <property type="match status" value="1"/>
</dbReference>
<feature type="transmembrane region" description="Helical" evidence="13">
    <location>
        <begin position="406"/>
        <end position="432"/>
    </location>
</feature>
<dbReference type="InterPro" id="IPR001789">
    <property type="entry name" value="Sig_transdc_resp-reg_receiver"/>
</dbReference>
<dbReference type="RefSeq" id="WP_222875503.1">
    <property type="nucleotide sequence ID" value="NZ_AP023361.1"/>
</dbReference>
<evidence type="ECO:0000313" key="16">
    <source>
        <dbReference type="EMBL" id="BCJ91884.1"/>
    </source>
</evidence>
<dbReference type="GO" id="GO:0009927">
    <property type="term" value="F:histidine phosphotransfer kinase activity"/>
    <property type="evidence" value="ECO:0007669"/>
    <property type="project" value="TreeGrafter"/>
</dbReference>
<feature type="transmembrane region" description="Helical" evidence="13">
    <location>
        <begin position="243"/>
        <end position="261"/>
    </location>
</feature>
<comment type="similarity">
    <text evidence="3">Belongs to the sodium:solute symporter (SSF) (TC 2.A.21) family.</text>
</comment>
<dbReference type="PROSITE" id="PS50109">
    <property type="entry name" value="HIS_KIN"/>
    <property type="match status" value="1"/>
</dbReference>
<keyword evidence="6" id="KW-0808">Transferase</keyword>
<dbReference type="InterPro" id="IPR011006">
    <property type="entry name" value="CheY-like_superfamily"/>
</dbReference>
<dbReference type="Pfam" id="PF00512">
    <property type="entry name" value="HisKA"/>
    <property type="match status" value="1"/>
</dbReference>
<evidence type="ECO:0000256" key="5">
    <source>
        <dbReference type="ARBA" id="ARBA00022553"/>
    </source>
</evidence>
<dbReference type="GO" id="GO:0000155">
    <property type="term" value="F:phosphorelay sensor kinase activity"/>
    <property type="evidence" value="ECO:0007669"/>
    <property type="project" value="InterPro"/>
</dbReference>
<keyword evidence="7 13" id="KW-0812">Transmembrane</keyword>
<comment type="catalytic activity">
    <reaction evidence="1">
        <text>ATP + protein L-histidine = ADP + protein N-phospho-L-histidine.</text>
        <dbReference type="EC" id="2.7.13.3"/>
    </reaction>
</comment>
<evidence type="ECO:0000256" key="3">
    <source>
        <dbReference type="ARBA" id="ARBA00006434"/>
    </source>
</evidence>
<feature type="transmembrane region" description="Helical" evidence="13">
    <location>
        <begin position="328"/>
        <end position="359"/>
    </location>
</feature>
<dbReference type="InterPro" id="IPR003661">
    <property type="entry name" value="HisK_dim/P_dom"/>
</dbReference>
<dbReference type="NCBIfam" id="NF041832">
    <property type="entry name" value="near_NosP_CTERM"/>
    <property type="match status" value="1"/>
</dbReference>
<dbReference type="SMART" id="SM00387">
    <property type="entry name" value="HATPase_c"/>
    <property type="match status" value="1"/>
</dbReference>
<feature type="transmembrane region" description="Helical" evidence="13">
    <location>
        <begin position="282"/>
        <end position="308"/>
    </location>
</feature>
<dbReference type="Gene3D" id="3.40.50.2300">
    <property type="match status" value="1"/>
</dbReference>
<dbReference type="CDD" id="cd00156">
    <property type="entry name" value="REC"/>
    <property type="match status" value="1"/>
</dbReference>
<keyword evidence="8 16" id="KW-0418">Kinase</keyword>
<evidence type="ECO:0000256" key="7">
    <source>
        <dbReference type="ARBA" id="ARBA00022692"/>
    </source>
</evidence>
<dbReference type="Proteomes" id="UP000515317">
    <property type="component" value="Chromosome"/>
</dbReference>
<feature type="transmembrane region" description="Helical" evidence="13">
    <location>
        <begin position="115"/>
        <end position="133"/>
    </location>
</feature>
<feature type="modified residue" description="4-aspartylphosphate" evidence="11">
    <location>
        <position position="1087"/>
    </location>
</feature>
<dbReference type="GO" id="GO:0022857">
    <property type="term" value="F:transmembrane transporter activity"/>
    <property type="evidence" value="ECO:0007669"/>
    <property type="project" value="InterPro"/>
</dbReference>
<feature type="transmembrane region" description="Helical" evidence="13">
    <location>
        <begin position="6"/>
        <end position="28"/>
    </location>
</feature>
<feature type="transmembrane region" description="Helical" evidence="13">
    <location>
        <begin position="192"/>
        <end position="219"/>
    </location>
</feature>
<dbReference type="EC" id="2.7.13.3" evidence="4"/>
<dbReference type="SUPFAM" id="SSF47384">
    <property type="entry name" value="Homodimeric domain of signal transducing histidine kinase"/>
    <property type="match status" value="1"/>
</dbReference>
<evidence type="ECO:0000256" key="10">
    <source>
        <dbReference type="ARBA" id="ARBA00023136"/>
    </source>
</evidence>
<comment type="subcellular location">
    <subcellularLocation>
        <location evidence="2">Membrane</location>
        <topology evidence="2">Multi-pass membrane protein</topology>
    </subcellularLocation>
</comment>
<dbReference type="SUPFAM" id="SSF55874">
    <property type="entry name" value="ATPase domain of HSP90 chaperone/DNA topoisomerase II/histidine kinase"/>
    <property type="match status" value="1"/>
</dbReference>
<dbReference type="InterPro" id="IPR001734">
    <property type="entry name" value="Na/solute_symporter"/>
</dbReference>
<dbReference type="Gene3D" id="3.30.565.10">
    <property type="entry name" value="Histidine kinase-like ATPase, C-terminal domain"/>
    <property type="match status" value="1"/>
</dbReference>
<evidence type="ECO:0000256" key="8">
    <source>
        <dbReference type="ARBA" id="ARBA00022777"/>
    </source>
</evidence>
<evidence type="ECO:0000256" key="11">
    <source>
        <dbReference type="PROSITE-ProRule" id="PRU00169"/>
    </source>
</evidence>
<evidence type="ECO:0000259" key="14">
    <source>
        <dbReference type="PROSITE" id="PS50109"/>
    </source>
</evidence>
<feature type="transmembrane region" description="Helical" evidence="13">
    <location>
        <begin position="380"/>
        <end position="400"/>
    </location>
</feature>
<dbReference type="KEGG" id="tso:IZ6_26190"/>
<feature type="domain" description="Histidine kinase" evidence="14">
    <location>
        <begin position="801"/>
        <end position="1013"/>
    </location>
</feature>
<dbReference type="PROSITE" id="PS50110">
    <property type="entry name" value="RESPONSE_REGULATORY"/>
    <property type="match status" value="1"/>
</dbReference>
<dbReference type="InterPro" id="IPR038377">
    <property type="entry name" value="Na/Glc_symporter_sf"/>
</dbReference>
<dbReference type="SMART" id="SM00448">
    <property type="entry name" value="REC"/>
    <property type="match status" value="1"/>
</dbReference>
<protein>
    <recommendedName>
        <fullName evidence="4">histidine kinase</fullName>
        <ecNumber evidence="4">2.7.13.3</ecNumber>
    </recommendedName>
</protein>
<dbReference type="PRINTS" id="PR00344">
    <property type="entry name" value="BCTRLSENSOR"/>
</dbReference>
<keyword evidence="17" id="KW-1185">Reference proteome</keyword>
<dbReference type="SUPFAM" id="SSF55785">
    <property type="entry name" value="PYP-like sensor domain (PAS domain)"/>
    <property type="match status" value="1"/>
</dbReference>
<feature type="transmembrane region" description="Helical" evidence="13">
    <location>
        <begin position="439"/>
        <end position="460"/>
    </location>
</feature>
<feature type="transmembrane region" description="Helical" evidence="13">
    <location>
        <begin position="466"/>
        <end position="487"/>
    </location>
</feature>
<evidence type="ECO:0000313" key="17">
    <source>
        <dbReference type="Proteomes" id="UP000515317"/>
    </source>
</evidence>
<reference evidence="16 17" key="1">
    <citation type="submission" date="2020-08" db="EMBL/GenBank/DDBJ databases">
        <title>Genome sequence of Rhizobiales bacterium strain IZ6.</title>
        <authorList>
            <person name="Nakai R."/>
            <person name="Naganuma T."/>
        </authorList>
    </citation>
    <scope>NUCLEOTIDE SEQUENCE [LARGE SCALE GENOMIC DNA]</scope>
    <source>
        <strain evidence="16 17">IZ6</strain>
    </source>
</reference>
<feature type="transmembrane region" description="Helical" evidence="13">
    <location>
        <begin position="69"/>
        <end position="88"/>
    </location>
</feature>
<dbReference type="CDD" id="cd10322">
    <property type="entry name" value="SLC5sbd"/>
    <property type="match status" value="1"/>
</dbReference>
<keyword evidence="10 13" id="KW-0472">Membrane</keyword>
<name>A0A6S6QN07_9HYPH</name>
<dbReference type="Pfam" id="PF02518">
    <property type="entry name" value="HATPase_c"/>
    <property type="match status" value="1"/>
</dbReference>
<evidence type="ECO:0000256" key="1">
    <source>
        <dbReference type="ARBA" id="ARBA00000085"/>
    </source>
</evidence>
<gene>
    <name evidence="16" type="ORF">IZ6_26190</name>
</gene>
<dbReference type="GO" id="GO:0005886">
    <property type="term" value="C:plasma membrane"/>
    <property type="evidence" value="ECO:0007669"/>
    <property type="project" value="TreeGrafter"/>
</dbReference>
<dbReference type="CDD" id="cd00082">
    <property type="entry name" value="HisKA"/>
    <property type="match status" value="1"/>
</dbReference>
<keyword evidence="9 13" id="KW-1133">Transmembrane helix</keyword>
<dbReference type="InterPro" id="IPR004358">
    <property type="entry name" value="Sig_transdc_His_kin-like_C"/>
</dbReference>
<proteinExistence type="inferred from homology"/>
<dbReference type="Gene3D" id="1.20.1730.10">
    <property type="entry name" value="Sodium/glucose cotransporter"/>
    <property type="match status" value="1"/>
</dbReference>
<feature type="domain" description="Response regulatory" evidence="15">
    <location>
        <begin position="1037"/>
        <end position="1152"/>
    </location>
</feature>
<dbReference type="PANTHER" id="PTHR43047:SF9">
    <property type="entry name" value="HISTIDINE KINASE"/>
    <property type="match status" value="1"/>
</dbReference>
<evidence type="ECO:0000256" key="9">
    <source>
        <dbReference type="ARBA" id="ARBA00022989"/>
    </source>
</evidence>
<dbReference type="InterPro" id="IPR036890">
    <property type="entry name" value="HATPase_C_sf"/>
</dbReference>
<feature type="transmembrane region" description="Helical" evidence="13">
    <location>
        <begin position="40"/>
        <end position="63"/>
    </location>
</feature>
<dbReference type="AlphaFoldDB" id="A0A6S6QN07"/>
<dbReference type="Pfam" id="PF12860">
    <property type="entry name" value="PAS_7"/>
    <property type="match status" value="1"/>
</dbReference>
<dbReference type="InterPro" id="IPR035965">
    <property type="entry name" value="PAS-like_dom_sf"/>
</dbReference>
<dbReference type="SUPFAM" id="SSF52172">
    <property type="entry name" value="CheY-like"/>
    <property type="match status" value="1"/>
</dbReference>
<dbReference type="InterPro" id="IPR003594">
    <property type="entry name" value="HATPase_dom"/>
</dbReference>
<feature type="coiled-coil region" evidence="12">
    <location>
        <begin position="760"/>
        <end position="794"/>
    </location>
</feature>
<organism evidence="16 17">
    <name type="scientific">Terrihabitans soli</name>
    <dbReference type="NCBI Taxonomy" id="708113"/>
    <lineage>
        <taxon>Bacteria</taxon>
        <taxon>Pseudomonadati</taxon>
        <taxon>Pseudomonadota</taxon>
        <taxon>Alphaproteobacteria</taxon>
        <taxon>Hyphomicrobiales</taxon>
        <taxon>Terrihabitans</taxon>
    </lineage>
</organism>
<keyword evidence="12" id="KW-0175">Coiled coil</keyword>
<dbReference type="PROSITE" id="PS50283">
    <property type="entry name" value="NA_SOLUT_SYMP_3"/>
    <property type="match status" value="1"/>
</dbReference>
<dbReference type="EMBL" id="AP023361">
    <property type="protein sequence ID" value="BCJ91884.1"/>
    <property type="molecule type" value="Genomic_DNA"/>
</dbReference>
<evidence type="ECO:0000256" key="6">
    <source>
        <dbReference type="ARBA" id="ARBA00022679"/>
    </source>
</evidence>
<evidence type="ECO:0000256" key="13">
    <source>
        <dbReference type="SAM" id="Phobius"/>
    </source>
</evidence>
<dbReference type="PANTHER" id="PTHR43047">
    <property type="entry name" value="TWO-COMPONENT HISTIDINE PROTEIN KINASE"/>
    <property type="match status" value="1"/>
</dbReference>
<evidence type="ECO:0000256" key="12">
    <source>
        <dbReference type="SAM" id="Coils"/>
    </source>
</evidence>
<dbReference type="InterPro" id="IPR036097">
    <property type="entry name" value="HisK_dim/P_sf"/>
</dbReference>
<keyword evidence="5 11" id="KW-0597">Phosphoprotein</keyword>
<dbReference type="InterPro" id="IPR005467">
    <property type="entry name" value="His_kinase_dom"/>
</dbReference>
<accession>A0A6S6QN07</accession>
<dbReference type="FunFam" id="1.10.287.130:FF:000063">
    <property type="entry name" value="Hybrid sensor histidine kinase/response regulator"/>
    <property type="match status" value="1"/>
</dbReference>
<feature type="transmembrane region" description="Helical" evidence="13">
    <location>
        <begin position="160"/>
        <end position="180"/>
    </location>
</feature>
<dbReference type="Gene3D" id="1.10.287.130">
    <property type="match status" value="1"/>
</dbReference>
<evidence type="ECO:0000256" key="2">
    <source>
        <dbReference type="ARBA" id="ARBA00004141"/>
    </source>
</evidence>
<dbReference type="SMART" id="SM00388">
    <property type="entry name" value="HisKA"/>
    <property type="match status" value="1"/>
</dbReference>
<evidence type="ECO:0000256" key="4">
    <source>
        <dbReference type="ARBA" id="ARBA00012438"/>
    </source>
</evidence>
<dbReference type="Gene3D" id="3.30.450.20">
    <property type="entry name" value="PAS domain"/>
    <property type="match status" value="1"/>
</dbReference>
<feature type="transmembrane region" description="Helical" evidence="13">
    <location>
        <begin position="494"/>
        <end position="515"/>
    </location>
</feature>
<dbReference type="Pfam" id="PF00072">
    <property type="entry name" value="Response_reg"/>
    <property type="match status" value="1"/>
</dbReference>
<evidence type="ECO:0000259" key="15">
    <source>
        <dbReference type="PROSITE" id="PS50110"/>
    </source>
</evidence>